<sequence length="133" mass="15066">MNGIVGVRRGRGSVADGRLGDNVRHGRRALYPEGHALPGRLRDYSDDNAFAEAFNSLFKAELVRHSGPCQSIDDLKFTVAEYVDWLNHRRLHPPIGMTPPVEHEQQQYDSRQSRAAQRERVEPPINPGRNNMP</sequence>
<dbReference type="EMBL" id="RBZY01000085">
    <property type="protein sequence ID" value="RWR15779.1"/>
    <property type="molecule type" value="Genomic_DNA"/>
</dbReference>
<dbReference type="InterPro" id="IPR012337">
    <property type="entry name" value="RNaseH-like_sf"/>
</dbReference>
<comment type="caution">
    <text evidence="3">The sequence shown here is derived from an EMBL/GenBank/DDBJ whole genome shotgun (WGS) entry which is preliminary data.</text>
</comment>
<gene>
    <name evidence="3" type="ORF">D8Y23_15455</name>
</gene>
<dbReference type="OrthoDB" id="4281720at2"/>
<feature type="domain" description="Integrase catalytic" evidence="2">
    <location>
        <begin position="52"/>
        <end position="107"/>
    </location>
</feature>
<evidence type="ECO:0000256" key="1">
    <source>
        <dbReference type="SAM" id="MobiDB-lite"/>
    </source>
</evidence>
<dbReference type="InterPro" id="IPR001584">
    <property type="entry name" value="Integrase_cat-core"/>
</dbReference>
<evidence type="ECO:0000313" key="3">
    <source>
        <dbReference type="EMBL" id="RWR15779.1"/>
    </source>
</evidence>
<feature type="region of interest" description="Disordered" evidence="1">
    <location>
        <begin position="93"/>
        <end position="133"/>
    </location>
</feature>
<proteinExistence type="predicted"/>
<evidence type="ECO:0000313" key="4">
    <source>
        <dbReference type="Proteomes" id="UP000285970"/>
    </source>
</evidence>
<reference evidence="3 4" key="1">
    <citation type="journal article" date="2018" name="Front. Microbiol.">
        <title>Novel Insights Into Bacterial Dimethylsulfoniopropionate Catabolism in the East China Sea.</title>
        <authorList>
            <person name="Liu J."/>
            <person name="Liu J."/>
            <person name="Zhang S.H."/>
            <person name="Liang J."/>
            <person name="Lin H."/>
            <person name="Song D."/>
            <person name="Yang G.P."/>
            <person name="Todd J.D."/>
            <person name="Zhang X.H."/>
        </authorList>
    </citation>
    <scope>NUCLEOTIDE SEQUENCE [LARGE SCALE GENOMIC DNA]</scope>
    <source>
        <strain evidence="3 4">ZYFD042</strain>
    </source>
</reference>
<dbReference type="Pfam" id="PF13333">
    <property type="entry name" value="rve_2"/>
    <property type="match status" value="1"/>
</dbReference>
<accession>A0A3S3L4S4</accession>
<dbReference type="RefSeq" id="WP_128218956.1">
    <property type="nucleotide sequence ID" value="NZ_RBZY01000085.1"/>
</dbReference>
<dbReference type="SUPFAM" id="SSF53098">
    <property type="entry name" value="Ribonuclease H-like"/>
    <property type="match status" value="1"/>
</dbReference>
<dbReference type="GO" id="GO:0015074">
    <property type="term" value="P:DNA integration"/>
    <property type="evidence" value="ECO:0007669"/>
    <property type="project" value="InterPro"/>
</dbReference>
<name>A0A3S3L4S4_9MICO</name>
<protein>
    <recommendedName>
        <fullName evidence="2">Integrase catalytic domain-containing protein</fullName>
    </recommendedName>
</protein>
<dbReference type="AlphaFoldDB" id="A0A3S3L4S4"/>
<dbReference type="Proteomes" id="UP000285970">
    <property type="component" value="Unassembled WGS sequence"/>
</dbReference>
<evidence type="ECO:0000259" key="2">
    <source>
        <dbReference type="Pfam" id="PF13333"/>
    </source>
</evidence>
<organism evidence="3 4">
    <name type="scientific">Microbacterium enclense</name>
    <dbReference type="NCBI Taxonomy" id="993073"/>
    <lineage>
        <taxon>Bacteria</taxon>
        <taxon>Bacillati</taxon>
        <taxon>Actinomycetota</taxon>
        <taxon>Actinomycetes</taxon>
        <taxon>Micrococcales</taxon>
        <taxon>Microbacteriaceae</taxon>
        <taxon>Microbacterium</taxon>
    </lineage>
</organism>